<dbReference type="Proteomes" id="UP001059859">
    <property type="component" value="Chromosome"/>
</dbReference>
<dbReference type="InterPro" id="IPR001646">
    <property type="entry name" value="5peptide_repeat"/>
</dbReference>
<evidence type="ECO:0000313" key="2">
    <source>
        <dbReference type="EMBL" id="UWX97181.1"/>
    </source>
</evidence>
<feature type="region of interest" description="Disordered" evidence="1">
    <location>
        <begin position="1"/>
        <end position="25"/>
    </location>
</feature>
<proteinExistence type="predicted"/>
<evidence type="ECO:0000256" key="1">
    <source>
        <dbReference type="SAM" id="MobiDB-lite"/>
    </source>
</evidence>
<dbReference type="Gene3D" id="2.160.20.80">
    <property type="entry name" value="E3 ubiquitin-protein ligase SopA"/>
    <property type="match status" value="1"/>
</dbReference>
<name>A0ABY5YQ14_9MICC</name>
<organism evidence="2 3">
    <name type="scientific">Arthrobacter zhaoxinii</name>
    <dbReference type="NCBI Taxonomy" id="2964616"/>
    <lineage>
        <taxon>Bacteria</taxon>
        <taxon>Bacillati</taxon>
        <taxon>Actinomycetota</taxon>
        <taxon>Actinomycetes</taxon>
        <taxon>Micrococcales</taxon>
        <taxon>Micrococcaceae</taxon>
        <taxon>Arthrobacter</taxon>
    </lineage>
</organism>
<dbReference type="SUPFAM" id="SSF141571">
    <property type="entry name" value="Pentapeptide repeat-like"/>
    <property type="match status" value="1"/>
</dbReference>
<sequence length="221" mass="23514">MVRSRSTGTKPPVLEPVRPQDLTDGAGVPVGSHQEAVAYNGESFAGFELRGAVFSECSLTGVSLDNADLTAARFLESTLENLYAPVFRAARTTFRDVEISNPRLGSAELYGGSWNSVRVDGGKIDFLNLRGCTLTNVLFSDCIIGELDLDGARLNRVAFRGCRIDSLLLGSGGTAVDADLRGSAFRSITGLAGLKGFTVDEEQLMLLAPLLADQLGLRVEA</sequence>
<dbReference type="RefSeq" id="WP_260652420.1">
    <property type="nucleotide sequence ID" value="NZ_CP104275.1"/>
</dbReference>
<dbReference type="PANTHER" id="PTHR14136">
    <property type="entry name" value="BTB_POZ DOMAIN-CONTAINING PROTEIN KCTD9"/>
    <property type="match status" value="1"/>
</dbReference>
<dbReference type="PANTHER" id="PTHR14136:SF17">
    <property type="entry name" value="BTB_POZ DOMAIN-CONTAINING PROTEIN KCTD9"/>
    <property type="match status" value="1"/>
</dbReference>
<protein>
    <submittedName>
        <fullName evidence="2">Pentapeptide repeat-containing protein</fullName>
    </submittedName>
</protein>
<dbReference type="InterPro" id="IPR051082">
    <property type="entry name" value="Pentapeptide-BTB/POZ_domain"/>
</dbReference>
<evidence type="ECO:0000313" key="3">
    <source>
        <dbReference type="Proteomes" id="UP001059859"/>
    </source>
</evidence>
<gene>
    <name evidence="2" type="ORF">N2K95_00235</name>
</gene>
<keyword evidence="3" id="KW-1185">Reference proteome</keyword>
<reference evidence="2" key="1">
    <citation type="submission" date="2022-09" db="EMBL/GenBank/DDBJ databases">
        <title>Novel species in genus Arthrobacter.</title>
        <authorList>
            <person name="Liu Y."/>
        </authorList>
    </citation>
    <scope>NUCLEOTIDE SEQUENCE</scope>
    <source>
        <strain evidence="2">Zg-Y815</strain>
    </source>
</reference>
<accession>A0ABY5YQ14</accession>
<dbReference type="EMBL" id="CP104275">
    <property type="protein sequence ID" value="UWX97181.1"/>
    <property type="molecule type" value="Genomic_DNA"/>
</dbReference>
<dbReference type="Pfam" id="PF00805">
    <property type="entry name" value="Pentapeptide"/>
    <property type="match status" value="1"/>
</dbReference>